<protein>
    <submittedName>
        <fullName evidence="2">Uncharacterized protein</fullName>
    </submittedName>
</protein>
<feature type="region of interest" description="Disordered" evidence="1">
    <location>
        <begin position="153"/>
        <end position="293"/>
    </location>
</feature>
<feature type="compositionally biased region" description="Basic and acidic residues" evidence="1">
    <location>
        <begin position="279"/>
        <end position="292"/>
    </location>
</feature>
<feature type="compositionally biased region" description="Basic and acidic residues" evidence="1">
    <location>
        <begin position="55"/>
        <end position="68"/>
    </location>
</feature>
<feature type="region of interest" description="Disordered" evidence="1">
    <location>
        <begin position="1"/>
        <end position="141"/>
    </location>
</feature>
<sequence length="398" mass="44287">MMTEPYRVPTGANNTPLPSRGPAKAKASKGHRQRPEPLFDNLQDLQKAARKLRLSKRELAKLPKEERLRNKRDRKALKTDRKRLRKELVKEKHRTKAQAKKSQDRKDGEPPKAFHDASMETVGDPEESVNKDAESVVKSAEAPAEGVVKIIVDDKPAEKPSKVQPPHLTPKERKAERAAKRAQQKIERDARKKAKLAARAVRKAERAAAKAKGEDQNKDKEDHDDNDDDEEYSTVAANDGDDVSVMVDDKPAKKQAKTPRRAAKEQTAATLGKNPKNKLKYDKNKERNAERKRQLKLAKTISVAAKDAADSSAADIIPVGTTATPSTSAQAVANGEEISKKRKRENKKNEGAADAKEEKESKKAAAKEIKRAKKAETKVEQVVKAEVKKIETEDYIPL</sequence>
<feature type="compositionally biased region" description="Basic and acidic residues" evidence="1">
    <location>
        <begin position="169"/>
        <end position="190"/>
    </location>
</feature>
<dbReference type="EMBL" id="KV454295">
    <property type="protein sequence ID" value="ODQ72549.1"/>
    <property type="molecule type" value="Genomic_DNA"/>
</dbReference>
<gene>
    <name evidence="2" type="ORF">LIPSTDRAFT_111690</name>
</gene>
<evidence type="ECO:0000313" key="2">
    <source>
        <dbReference type="EMBL" id="ODQ72549.1"/>
    </source>
</evidence>
<feature type="compositionally biased region" description="Basic and acidic residues" evidence="1">
    <location>
        <begin position="347"/>
        <end position="363"/>
    </location>
</feature>
<dbReference type="STRING" id="675824.A0A1E3Q4B3"/>
<evidence type="ECO:0000313" key="3">
    <source>
        <dbReference type="Proteomes" id="UP000094385"/>
    </source>
</evidence>
<proteinExistence type="predicted"/>
<keyword evidence="3" id="KW-1185">Reference proteome</keyword>
<dbReference type="Proteomes" id="UP000094385">
    <property type="component" value="Unassembled WGS sequence"/>
</dbReference>
<evidence type="ECO:0000256" key="1">
    <source>
        <dbReference type="SAM" id="MobiDB-lite"/>
    </source>
</evidence>
<name>A0A1E3Q4B3_LIPST</name>
<feature type="compositionally biased region" description="Polar residues" evidence="1">
    <location>
        <begin position="321"/>
        <end position="331"/>
    </location>
</feature>
<accession>A0A1E3Q4B3</accession>
<dbReference type="AlphaFoldDB" id="A0A1E3Q4B3"/>
<feature type="compositionally biased region" description="Basic residues" evidence="1">
    <location>
        <begin position="69"/>
        <end position="99"/>
    </location>
</feature>
<feature type="compositionally biased region" description="Basic and acidic residues" evidence="1">
    <location>
        <begin position="101"/>
        <end position="118"/>
    </location>
</feature>
<feature type="compositionally biased region" description="Basic and acidic residues" evidence="1">
    <location>
        <begin position="202"/>
        <end position="223"/>
    </location>
</feature>
<organism evidence="2 3">
    <name type="scientific">Lipomyces starkeyi NRRL Y-11557</name>
    <dbReference type="NCBI Taxonomy" id="675824"/>
    <lineage>
        <taxon>Eukaryota</taxon>
        <taxon>Fungi</taxon>
        <taxon>Dikarya</taxon>
        <taxon>Ascomycota</taxon>
        <taxon>Saccharomycotina</taxon>
        <taxon>Lipomycetes</taxon>
        <taxon>Lipomycetales</taxon>
        <taxon>Lipomycetaceae</taxon>
        <taxon>Lipomyces</taxon>
    </lineage>
</organism>
<reference evidence="2 3" key="1">
    <citation type="journal article" date="2016" name="Proc. Natl. Acad. Sci. U.S.A.">
        <title>Comparative genomics of biotechnologically important yeasts.</title>
        <authorList>
            <person name="Riley R."/>
            <person name="Haridas S."/>
            <person name="Wolfe K.H."/>
            <person name="Lopes M.R."/>
            <person name="Hittinger C.T."/>
            <person name="Goeker M."/>
            <person name="Salamov A.A."/>
            <person name="Wisecaver J.H."/>
            <person name="Long T.M."/>
            <person name="Calvey C.H."/>
            <person name="Aerts A.L."/>
            <person name="Barry K.W."/>
            <person name="Choi C."/>
            <person name="Clum A."/>
            <person name="Coughlan A.Y."/>
            <person name="Deshpande S."/>
            <person name="Douglass A.P."/>
            <person name="Hanson S.J."/>
            <person name="Klenk H.-P."/>
            <person name="LaButti K.M."/>
            <person name="Lapidus A."/>
            <person name="Lindquist E.A."/>
            <person name="Lipzen A.M."/>
            <person name="Meier-Kolthoff J.P."/>
            <person name="Ohm R.A."/>
            <person name="Otillar R.P."/>
            <person name="Pangilinan J.L."/>
            <person name="Peng Y."/>
            <person name="Rokas A."/>
            <person name="Rosa C.A."/>
            <person name="Scheuner C."/>
            <person name="Sibirny A.A."/>
            <person name="Slot J.C."/>
            <person name="Stielow J.B."/>
            <person name="Sun H."/>
            <person name="Kurtzman C.P."/>
            <person name="Blackwell M."/>
            <person name="Grigoriev I.V."/>
            <person name="Jeffries T.W."/>
        </authorList>
    </citation>
    <scope>NUCLEOTIDE SEQUENCE [LARGE SCALE GENOMIC DNA]</scope>
    <source>
        <strain evidence="2 3">NRRL Y-11557</strain>
    </source>
</reference>
<feature type="region of interest" description="Disordered" evidence="1">
    <location>
        <begin position="321"/>
        <end position="363"/>
    </location>
</feature>
<dbReference type="OrthoDB" id="10555740at2759"/>